<dbReference type="KEGG" id="agi:FSB73_01095"/>
<accession>A0A5B8VGB4</accession>
<dbReference type="SUPFAM" id="SSF81296">
    <property type="entry name" value="E set domains"/>
    <property type="match status" value="1"/>
</dbReference>
<dbReference type="InterPro" id="IPR026444">
    <property type="entry name" value="Secre_tail"/>
</dbReference>
<reference evidence="4 5" key="1">
    <citation type="journal article" date="2017" name="Int. J. Syst. Evol. Microbiol.">
        <title>Arachidicoccus ginsenosidivorans sp. nov., with ginsenoside-converting activity isolated from ginseng cultivating soil.</title>
        <authorList>
            <person name="Siddiqi M.Z."/>
            <person name="Aslam Z."/>
            <person name="Im W.T."/>
        </authorList>
    </citation>
    <scope>NUCLEOTIDE SEQUENCE [LARGE SCALE GENOMIC DNA]</scope>
    <source>
        <strain evidence="4 5">Gsoil 809</strain>
    </source>
</reference>
<dbReference type="SUPFAM" id="SSF51445">
    <property type="entry name" value="(Trans)glycosidases"/>
    <property type="match status" value="1"/>
</dbReference>
<dbReference type="CDD" id="cd11350">
    <property type="entry name" value="AmyAc_4"/>
    <property type="match status" value="1"/>
</dbReference>
<dbReference type="Gene3D" id="2.60.40.10">
    <property type="entry name" value="Immunoglobulins"/>
    <property type="match status" value="1"/>
</dbReference>
<dbReference type="InterPro" id="IPR013783">
    <property type="entry name" value="Ig-like_fold"/>
</dbReference>
<gene>
    <name evidence="4" type="ORF">FSB73_01095</name>
</gene>
<dbReference type="GO" id="GO:0004553">
    <property type="term" value="F:hydrolase activity, hydrolyzing O-glycosyl compounds"/>
    <property type="evidence" value="ECO:0007669"/>
    <property type="project" value="InterPro"/>
</dbReference>
<keyword evidence="2" id="KW-0732">Signal</keyword>
<dbReference type="Pfam" id="PF18962">
    <property type="entry name" value="Por_Secre_tail"/>
    <property type="match status" value="1"/>
</dbReference>
<proteinExistence type="inferred from homology"/>
<dbReference type="InterPro" id="IPR006047">
    <property type="entry name" value="GH13_cat_dom"/>
</dbReference>
<dbReference type="NCBIfam" id="TIGR04183">
    <property type="entry name" value="Por_Secre_tail"/>
    <property type="match status" value="1"/>
</dbReference>
<feature type="chain" id="PRO_5023015180" evidence="2">
    <location>
        <begin position="19"/>
        <end position="1054"/>
    </location>
</feature>
<dbReference type="InterPro" id="IPR004193">
    <property type="entry name" value="Glyco_hydro_13_N"/>
</dbReference>
<dbReference type="InterPro" id="IPR014756">
    <property type="entry name" value="Ig_E-set"/>
</dbReference>
<comment type="similarity">
    <text evidence="1">Belongs to the glycosyl hydrolase 13 family.</text>
</comment>
<dbReference type="EMBL" id="CP042434">
    <property type="protein sequence ID" value="QEC70510.1"/>
    <property type="molecule type" value="Genomic_DNA"/>
</dbReference>
<feature type="signal peptide" evidence="2">
    <location>
        <begin position="1"/>
        <end position="18"/>
    </location>
</feature>
<organism evidence="4 5">
    <name type="scientific">Arachidicoccus ginsenosidivorans</name>
    <dbReference type="NCBI Taxonomy" id="496057"/>
    <lineage>
        <taxon>Bacteria</taxon>
        <taxon>Pseudomonadati</taxon>
        <taxon>Bacteroidota</taxon>
        <taxon>Chitinophagia</taxon>
        <taxon>Chitinophagales</taxon>
        <taxon>Chitinophagaceae</taxon>
        <taxon>Arachidicoccus</taxon>
    </lineage>
</organism>
<name>A0A5B8VGB4_9BACT</name>
<dbReference type="OrthoDB" id="9761875at2"/>
<evidence type="ECO:0000259" key="3">
    <source>
        <dbReference type="SMART" id="SM00642"/>
    </source>
</evidence>
<evidence type="ECO:0000256" key="1">
    <source>
        <dbReference type="ARBA" id="ARBA00008061"/>
    </source>
</evidence>
<evidence type="ECO:0000313" key="5">
    <source>
        <dbReference type="Proteomes" id="UP000321291"/>
    </source>
</evidence>
<evidence type="ECO:0000256" key="2">
    <source>
        <dbReference type="SAM" id="SignalP"/>
    </source>
</evidence>
<dbReference type="SMART" id="SM00642">
    <property type="entry name" value="Aamy"/>
    <property type="match status" value="1"/>
</dbReference>
<dbReference type="Proteomes" id="UP000321291">
    <property type="component" value="Chromosome"/>
</dbReference>
<dbReference type="PANTHER" id="PTHR43002">
    <property type="entry name" value="GLYCOGEN DEBRANCHING ENZYME"/>
    <property type="match status" value="1"/>
</dbReference>
<protein>
    <submittedName>
        <fullName evidence="4">T9SS type A sorting domain-containing protein</fullName>
    </submittedName>
</protein>
<keyword evidence="5" id="KW-1185">Reference proteome</keyword>
<sequence length="1054" mass="118755">MKRIVFVLLILACTSASAQLLQTTPRFIQESTSLPIQIILNPNMGNQGLAGYTGAVYIHLGVITNKSAGASDWKYVHSTWGVPDPAYLCDKLNDGNWSFSIKGGLRSFFGITDTSEHIIKICSLFRNTDGTLKAANRDGTDMYLLVYQDALQVRIDYPVWDPTYIPTYSITNLHPGDSINVVGYASRKANMTLSLNGNTVKTIFDSIIEQKIPITDLGAQHITLKASLGDQNTSQQLKFSTIGLTDTLDLPPGVSQGINYDSTDPTKTTLVLYAPQKKNIYVIGDFNNWTKGQEAYQMHITPDGQYFWCTIQHLENAKQYAYQYIIDDSLIVADYNAHLILDKTNDPYIDKATYPDLPTFPVKATGELVSVLQTGQPAYKWKTMNFSRPKASDLRIYELLVRDFTKAHNWQSLTDSLQYLQNLGINAIELMPFNEFEGNSSWGYNPDFYFAPDKFYGPATSLKVFIDSCHAKGIAVIMDMVLNHSFGQSPMVQMYFDTRKNRPANNNPWFNPVAKHAYNVGFDLNHESEATNLFTKRVMTYWLTQYKIDGFRFDLAKGYTQKQTCDENGEGCDVNAWSDYDDSRVAIWDKYYATQQKISPGSYTILEFLGNNQEEKHYSDEGMLLWENGNSNFNQVTMGYPDGSDLSSFIYSNRGWKNNNMIVYMESHDEQRLMYKNLQYGNNSGAYQINDTITALNRNAMATVLWAALPGPKMLWQFGELGYDYSINYCMDGSGNDDCKTGPKPTGWSYLQKPARVNLSQVYQQMFLLRQTYPMVFNKGTIDPNSVLKQTDTNLKTLLLKNDSIDIAVIINFGVSNTSVSISLPDTGYWLPFILNAENKIGFVNKNKAFILQHMDTTFSLPAGAFRVFIHPKRKLNPASWLTNITIMPQSSKNIIRWTSPSSDDSTQYIIEKASSGDKYIPLGIVQGSISNHEYLYTDNNPSTSSTGSINYRIVVINQHGITQGTGKTQINPTRTSKRMSVYPNPSANIFHISIIDNKTEVPYTIYNQIGKTVTKGSLSSTGGDINLSQLNTGIYFMKVKIENKAYLTKLLKK</sequence>
<dbReference type="Gene3D" id="3.20.20.80">
    <property type="entry name" value="Glycosidases"/>
    <property type="match status" value="1"/>
</dbReference>
<dbReference type="Pfam" id="PF02922">
    <property type="entry name" value="CBM_48"/>
    <property type="match status" value="1"/>
</dbReference>
<dbReference type="Pfam" id="PF00128">
    <property type="entry name" value="Alpha-amylase"/>
    <property type="match status" value="1"/>
</dbReference>
<dbReference type="RefSeq" id="WP_146779773.1">
    <property type="nucleotide sequence ID" value="NZ_CP042434.1"/>
</dbReference>
<dbReference type="AlphaFoldDB" id="A0A5B8VGB4"/>
<dbReference type="GO" id="GO:0005975">
    <property type="term" value="P:carbohydrate metabolic process"/>
    <property type="evidence" value="ECO:0007669"/>
    <property type="project" value="InterPro"/>
</dbReference>
<dbReference type="InterPro" id="IPR017853">
    <property type="entry name" value="GH"/>
</dbReference>
<evidence type="ECO:0000313" key="4">
    <source>
        <dbReference type="EMBL" id="QEC70510.1"/>
    </source>
</evidence>
<feature type="domain" description="Glycosyl hydrolase family 13 catalytic" evidence="3">
    <location>
        <begin position="398"/>
        <end position="756"/>
    </location>
</feature>